<dbReference type="EMBL" id="CP136865">
    <property type="protein sequence ID" value="WOJ96810.1"/>
    <property type="molecule type" value="Genomic_DNA"/>
</dbReference>
<dbReference type="Pfam" id="PF12706">
    <property type="entry name" value="Lactamase_B_2"/>
    <property type="match status" value="1"/>
</dbReference>
<evidence type="ECO:0000313" key="3">
    <source>
        <dbReference type="EMBL" id="WOJ96810.1"/>
    </source>
</evidence>
<dbReference type="Proteomes" id="UP001626549">
    <property type="component" value="Chromosome"/>
</dbReference>
<keyword evidence="1" id="KW-0732">Signal</keyword>
<dbReference type="InterPro" id="IPR001279">
    <property type="entry name" value="Metallo-B-lactamas"/>
</dbReference>
<dbReference type="PANTHER" id="PTHR15032">
    <property type="entry name" value="N-ACYL-PHOSPHATIDYLETHANOLAMINE-HYDROLYZING PHOSPHOLIPASE D"/>
    <property type="match status" value="1"/>
</dbReference>
<feature type="domain" description="Metallo-beta-lactamase" evidence="2">
    <location>
        <begin position="103"/>
        <end position="302"/>
    </location>
</feature>
<evidence type="ECO:0000256" key="1">
    <source>
        <dbReference type="SAM" id="SignalP"/>
    </source>
</evidence>
<feature type="signal peptide" evidence="1">
    <location>
        <begin position="1"/>
        <end position="21"/>
    </location>
</feature>
<keyword evidence="4" id="KW-1185">Reference proteome</keyword>
<dbReference type="SUPFAM" id="SSF56281">
    <property type="entry name" value="Metallo-hydrolase/oxidoreductase"/>
    <property type="match status" value="1"/>
</dbReference>
<dbReference type="PROSITE" id="PS51257">
    <property type="entry name" value="PROKAR_LIPOPROTEIN"/>
    <property type="match status" value="1"/>
</dbReference>
<proteinExistence type="predicted"/>
<accession>A0ABZ0IEQ8</accession>
<evidence type="ECO:0000313" key="4">
    <source>
        <dbReference type="Proteomes" id="UP001626549"/>
    </source>
</evidence>
<name>A0ABZ0IEQ8_9GAMM</name>
<dbReference type="Gene3D" id="3.60.15.10">
    <property type="entry name" value="Ribonuclease Z/Hydroxyacylglutathione hydrolase-like"/>
    <property type="match status" value="1"/>
</dbReference>
<sequence>MNRIMLLVLSLLASLIAGCIAAPAYEGEASARFDGKYFKNTVPMSKSVGDLLRLAWGTLTQAEDWPDWIDVEQRQVPEERVWSGLSVTYVNHSTFLIQVDGLNILTDPIYSQRASPFQWAGPKRVHVPGIALEDLPPIDVILISHNHYDHLDEASLRALLGRSSAAAPMLLSGLGNKQLLASFGASRVRELDWEQSVELGDVDFVFTEGRHRSGRGLSDQMKTLWGSFVLKTSEGNIYFAGDTGYGDHFAEAGDRHGPFALSLLPIGAYAPRWFMKDVHLNPVEAVKAHQELDSELSIGIHFGTFQLTYEAIDQPLIDLSSAKDAYELLDKEFVVMTPGETLGIASGPKAM</sequence>
<dbReference type="RefSeq" id="WP_407327504.1">
    <property type="nucleotide sequence ID" value="NZ_CP136865.1"/>
</dbReference>
<dbReference type="InterPro" id="IPR036866">
    <property type="entry name" value="RibonucZ/Hydroxyglut_hydro"/>
</dbReference>
<feature type="chain" id="PRO_5046409297" evidence="1">
    <location>
        <begin position="22"/>
        <end position="351"/>
    </location>
</feature>
<protein>
    <submittedName>
        <fullName evidence="3">MBL fold metallo-hydrolase</fullName>
    </submittedName>
</protein>
<gene>
    <name evidence="3" type="ORF">R0137_16420</name>
</gene>
<evidence type="ECO:0000259" key="2">
    <source>
        <dbReference type="Pfam" id="PF12706"/>
    </source>
</evidence>
<organism evidence="3 4">
    <name type="scientific">Congregibacter brevis</name>
    <dbReference type="NCBI Taxonomy" id="3081201"/>
    <lineage>
        <taxon>Bacteria</taxon>
        <taxon>Pseudomonadati</taxon>
        <taxon>Pseudomonadota</taxon>
        <taxon>Gammaproteobacteria</taxon>
        <taxon>Cellvibrionales</taxon>
        <taxon>Halieaceae</taxon>
        <taxon>Congregibacter</taxon>
    </lineage>
</organism>
<reference evidence="3 4" key="1">
    <citation type="submission" date="2023-10" db="EMBL/GenBank/DDBJ databases">
        <title>Two novel species belonging to the OM43/NOR5 clade.</title>
        <authorList>
            <person name="Park M."/>
        </authorList>
    </citation>
    <scope>NUCLEOTIDE SEQUENCE [LARGE SCALE GENOMIC DNA]</scope>
    <source>
        <strain evidence="3 4">IMCC45268</strain>
    </source>
</reference>
<dbReference type="PANTHER" id="PTHR15032:SF4">
    <property type="entry name" value="N-ACYL-PHOSPHATIDYLETHANOLAMINE-HYDROLYZING PHOSPHOLIPASE D"/>
    <property type="match status" value="1"/>
</dbReference>